<name>A0A7G2DBB9_9EURY</name>
<organism evidence="2 3">
    <name type="scientific">Thermococcus camini</name>
    <dbReference type="NCBI Taxonomy" id="2016373"/>
    <lineage>
        <taxon>Archaea</taxon>
        <taxon>Methanobacteriati</taxon>
        <taxon>Methanobacteriota</taxon>
        <taxon>Thermococci</taxon>
        <taxon>Thermococcales</taxon>
        <taxon>Thermococcaceae</taxon>
        <taxon>Thermococcus</taxon>
    </lineage>
</organism>
<proteinExistence type="predicted"/>
<protein>
    <submittedName>
        <fullName evidence="2">Uncharacterized protein</fullName>
    </submittedName>
</protein>
<evidence type="ECO:0000313" key="3">
    <source>
        <dbReference type="Proteomes" id="UP000516304"/>
    </source>
</evidence>
<dbReference type="GeneID" id="58919818"/>
<accession>A0A7G2DBB9</accession>
<dbReference type="AlphaFoldDB" id="A0A7G2DBB9"/>
<feature type="region of interest" description="Disordered" evidence="1">
    <location>
        <begin position="32"/>
        <end position="56"/>
    </location>
</feature>
<gene>
    <name evidence="2" type="ORF">TIRI35C_2068</name>
</gene>
<sequence length="340" mass="38469">MGRNLLIVIFLIGTVLIGFLAYNMHHTETGDLQEKGSEATSSDIFSPQSSSSNEIPAGGNYSLEELMKSRPDYFGFGLYSKPSYPDGIFKKAVHHINGSFSGYILLANAKGNDYIVFILLDYREVPFYLNGTLNITHHVVLGDMEYRFFKFEIPNISEGWHDVFVGVFPSPYSTEEQDPHLLYGFRLQLISGNPILELPSFEHPSVCTRNNTGLDAYLLLTEKPCDNTVWYKASLKADLTLPYFAVVGNTQDNLQTFALVQLLDYKQVPIGNRTVYFGYLYRNEIVSIPLSINVPKNGMHRLVLLYFAYPYEPLDYPPGVENVNLRLINEQSNVLILYVG</sequence>
<dbReference type="EMBL" id="LR881183">
    <property type="protein sequence ID" value="CAD5245222.1"/>
    <property type="molecule type" value="Genomic_DNA"/>
</dbReference>
<dbReference type="RefSeq" id="WP_188202776.1">
    <property type="nucleotide sequence ID" value="NZ_LR881183.1"/>
</dbReference>
<reference evidence="2 3" key="1">
    <citation type="submission" date="2020-09" db="EMBL/GenBank/DDBJ databases">
        <authorList>
            <person name="Courtine D."/>
        </authorList>
    </citation>
    <scope>NUCLEOTIDE SEQUENCE [LARGE SCALE GENOMIC DNA]</scope>
    <source>
        <strain evidence="2 3">IRI35c</strain>
    </source>
</reference>
<dbReference type="Proteomes" id="UP000516304">
    <property type="component" value="Chromosome TIRI35C"/>
</dbReference>
<evidence type="ECO:0000256" key="1">
    <source>
        <dbReference type="SAM" id="MobiDB-lite"/>
    </source>
</evidence>
<evidence type="ECO:0000313" key="2">
    <source>
        <dbReference type="EMBL" id="CAD5245222.1"/>
    </source>
</evidence>
<dbReference type="KEGG" id="tcq:TIRI35C_2068"/>
<keyword evidence="3" id="KW-1185">Reference proteome</keyword>
<feature type="compositionally biased region" description="Low complexity" evidence="1">
    <location>
        <begin position="41"/>
        <end position="52"/>
    </location>
</feature>